<dbReference type="EnsemblPlants" id="PNT72048">
    <property type="protein sequence ID" value="PNT72048"/>
    <property type="gene ID" value="BRADI_2g38853v3"/>
</dbReference>
<evidence type="ECO:0000313" key="3">
    <source>
        <dbReference type="Proteomes" id="UP000008810"/>
    </source>
</evidence>
<organism evidence="1">
    <name type="scientific">Brachypodium distachyon</name>
    <name type="common">Purple false brome</name>
    <name type="synonym">Trachynia distachya</name>
    <dbReference type="NCBI Taxonomy" id="15368"/>
    <lineage>
        <taxon>Eukaryota</taxon>
        <taxon>Viridiplantae</taxon>
        <taxon>Streptophyta</taxon>
        <taxon>Embryophyta</taxon>
        <taxon>Tracheophyta</taxon>
        <taxon>Spermatophyta</taxon>
        <taxon>Magnoliopsida</taxon>
        <taxon>Liliopsida</taxon>
        <taxon>Poales</taxon>
        <taxon>Poaceae</taxon>
        <taxon>BOP clade</taxon>
        <taxon>Pooideae</taxon>
        <taxon>Stipodae</taxon>
        <taxon>Brachypodieae</taxon>
        <taxon>Brachypodium</taxon>
    </lineage>
</organism>
<dbReference type="AlphaFoldDB" id="A0A2K2DCP6"/>
<proteinExistence type="predicted"/>
<reference evidence="2" key="3">
    <citation type="submission" date="2018-08" db="UniProtKB">
        <authorList>
            <consortium name="EnsemblPlants"/>
        </authorList>
    </citation>
    <scope>IDENTIFICATION</scope>
    <source>
        <strain evidence="2">cv. Bd21</strain>
    </source>
</reference>
<protein>
    <submittedName>
        <fullName evidence="1 2">Uncharacterized protein</fullName>
    </submittedName>
</protein>
<dbReference type="Gramene" id="PNT72048">
    <property type="protein sequence ID" value="PNT72048"/>
    <property type="gene ID" value="BRADI_2g38853v3"/>
</dbReference>
<sequence>MLEALQAAWWQQTLIQTTIQLVQNAHTFH</sequence>
<gene>
    <name evidence="1" type="ORF">BRADI_2g38853v3</name>
</gene>
<reference evidence="1" key="2">
    <citation type="submission" date="2017-06" db="EMBL/GenBank/DDBJ databases">
        <title>WGS assembly of Brachypodium distachyon.</title>
        <authorList>
            <consortium name="The International Brachypodium Initiative"/>
            <person name="Lucas S."/>
            <person name="Harmon-Smith M."/>
            <person name="Lail K."/>
            <person name="Tice H."/>
            <person name="Grimwood J."/>
            <person name="Bruce D."/>
            <person name="Barry K."/>
            <person name="Shu S."/>
            <person name="Lindquist E."/>
            <person name="Wang M."/>
            <person name="Pitluck S."/>
            <person name="Vogel J.P."/>
            <person name="Garvin D.F."/>
            <person name="Mockler T.C."/>
            <person name="Schmutz J."/>
            <person name="Rokhsar D."/>
            <person name="Bevan M.W."/>
        </authorList>
    </citation>
    <scope>NUCLEOTIDE SEQUENCE</scope>
    <source>
        <strain evidence="1">Bd21</strain>
    </source>
</reference>
<accession>A0A2K2DCP6</accession>
<evidence type="ECO:0000313" key="1">
    <source>
        <dbReference type="EMBL" id="PNT72048.1"/>
    </source>
</evidence>
<dbReference type="EMBL" id="CM000881">
    <property type="protein sequence ID" value="PNT72048.1"/>
    <property type="molecule type" value="Genomic_DNA"/>
</dbReference>
<dbReference type="Proteomes" id="UP000008810">
    <property type="component" value="Chromosome 2"/>
</dbReference>
<name>A0A2K2DCP6_BRADI</name>
<keyword evidence="3" id="KW-1185">Reference proteome</keyword>
<reference evidence="1 2" key="1">
    <citation type="journal article" date="2010" name="Nature">
        <title>Genome sequencing and analysis of the model grass Brachypodium distachyon.</title>
        <authorList>
            <consortium name="International Brachypodium Initiative"/>
        </authorList>
    </citation>
    <scope>NUCLEOTIDE SEQUENCE [LARGE SCALE GENOMIC DNA]</scope>
    <source>
        <strain evidence="1 2">Bd21</strain>
    </source>
</reference>
<evidence type="ECO:0000313" key="2">
    <source>
        <dbReference type="EnsemblPlants" id="PNT72048"/>
    </source>
</evidence>
<dbReference type="InParanoid" id="A0A2K2DCP6"/>